<dbReference type="AlphaFoldDB" id="A0A542XX19"/>
<accession>A0A542XX19</accession>
<protein>
    <submittedName>
        <fullName evidence="3">Uncharacterized protein</fullName>
    </submittedName>
</protein>
<feature type="transmembrane region" description="Helical" evidence="2">
    <location>
        <begin position="87"/>
        <end position="111"/>
    </location>
</feature>
<keyword evidence="2" id="KW-1133">Transmembrane helix</keyword>
<evidence type="ECO:0000256" key="2">
    <source>
        <dbReference type="SAM" id="Phobius"/>
    </source>
</evidence>
<name>A0A542XX19_9MICO</name>
<feature type="region of interest" description="Disordered" evidence="1">
    <location>
        <begin position="20"/>
        <end position="83"/>
    </location>
</feature>
<dbReference type="EMBL" id="VFOM01000006">
    <property type="protein sequence ID" value="TQL40377.1"/>
    <property type="molecule type" value="Genomic_DNA"/>
</dbReference>
<proteinExistence type="predicted"/>
<organism evidence="3 4">
    <name type="scientific">Homoserinimonas aerilata</name>
    <dbReference type="NCBI Taxonomy" id="1162970"/>
    <lineage>
        <taxon>Bacteria</taxon>
        <taxon>Bacillati</taxon>
        <taxon>Actinomycetota</taxon>
        <taxon>Actinomycetes</taxon>
        <taxon>Micrococcales</taxon>
        <taxon>Microbacteriaceae</taxon>
        <taxon>Homoserinimonas</taxon>
    </lineage>
</organism>
<evidence type="ECO:0000313" key="4">
    <source>
        <dbReference type="Proteomes" id="UP000317998"/>
    </source>
</evidence>
<feature type="compositionally biased region" description="Acidic residues" evidence="1">
    <location>
        <begin position="32"/>
        <end position="46"/>
    </location>
</feature>
<keyword evidence="2" id="KW-0812">Transmembrane</keyword>
<keyword evidence="4" id="KW-1185">Reference proteome</keyword>
<comment type="caution">
    <text evidence="3">The sequence shown here is derived from an EMBL/GenBank/DDBJ whole genome shotgun (WGS) entry which is preliminary data.</text>
</comment>
<keyword evidence="2" id="KW-0472">Membrane</keyword>
<sequence>MSGQRDPYRVLVVSDLGGFKMSEKGKPAASQDVDEAVSESETDAEVVDTGSVETIDDDLDTSPSVFDDSIDDGGPSASARSKSKTPAILIGVVVVALVVVAAVAVLMSGMLQGPCDGLAPGVHKLDNGTKVSCR</sequence>
<reference evidence="3 4" key="1">
    <citation type="submission" date="2019-06" db="EMBL/GenBank/DDBJ databases">
        <title>Sequencing the genomes of 1000 actinobacteria strains.</title>
        <authorList>
            <person name="Klenk H.-P."/>
        </authorList>
    </citation>
    <scope>NUCLEOTIDE SEQUENCE [LARGE SCALE GENOMIC DNA]</scope>
    <source>
        <strain evidence="3 4">DSM 26477</strain>
    </source>
</reference>
<gene>
    <name evidence="3" type="ORF">FB562_2711</name>
</gene>
<evidence type="ECO:0000256" key="1">
    <source>
        <dbReference type="SAM" id="MobiDB-lite"/>
    </source>
</evidence>
<dbReference type="Proteomes" id="UP000317998">
    <property type="component" value="Unassembled WGS sequence"/>
</dbReference>
<evidence type="ECO:0000313" key="3">
    <source>
        <dbReference type="EMBL" id="TQL40377.1"/>
    </source>
</evidence>